<dbReference type="OrthoDB" id="282973at2759"/>
<sequence length="452" mass="49125">MALVLFSCAAASWAQTPTLPPYLQTASAAYTGQPYFPSYLFAEYWPGFEPTQITVQPQPKITDPISGVVYPLELTDPATIPDSDTTDPYVLPPSLLTAAVTGPLLPSTKLSTPGSLALASQALQNIVEIITSPNINETCGKCLAAFGVGKALANTAPWEVPGVMISLCNMFGYASYGTCAENFDINSDGDIATQVLALADPAALAYSNSTFLVFLPSPSANELDMTSYFASPKPANSVAPPPSGEHIRVLHLSDFHLDPRYSTYSEADCSQYLCCRSYSSNIASPNSTILPAARYGAYYCHTPYDLAGAAIEAIPILACAGPTGREFDFAIFTGDLVSHENDNQLSHAYVDYNMIKYAIGYAPLYPTLGNHDSWPQAYNSPLTLQPTYLANQFSWNYEHIAALWAEAGWVDSAAYEYASVHYGGYAYTTWRGLKIISFNTDFWSKWFRLTPQ</sequence>
<evidence type="ECO:0000256" key="2">
    <source>
        <dbReference type="ARBA" id="ARBA00023180"/>
    </source>
</evidence>
<dbReference type="HOGENOM" id="CLU_014743_2_1_1"/>
<reference evidence="4 5" key="1">
    <citation type="journal article" date="2012" name="Science">
        <title>The Paleozoic origin of enzymatic lignin decomposition reconstructed from 31 fungal genomes.</title>
        <authorList>
            <person name="Floudas D."/>
            <person name="Binder M."/>
            <person name="Riley R."/>
            <person name="Barry K."/>
            <person name="Blanchette R.A."/>
            <person name="Henrissat B."/>
            <person name="Martinez A.T."/>
            <person name="Otillar R."/>
            <person name="Spatafora J.W."/>
            <person name="Yadav J.S."/>
            <person name="Aerts A."/>
            <person name="Benoit I."/>
            <person name="Boyd A."/>
            <person name="Carlson A."/>
            <person name="Copeland A."/>
            <person name="Coutinho P.M."/>
            <person name="de Vries R.P."/>
            <person name="Ferreira P."/>
            <person name="Findley K."/>
            <person name="Foster B."/>
            <person name="Gaskell J."/>
            <person name="Glotzer D."/>
            <person name="Gorecki P."/>
            <person name="Heitman J."/>
            <person name="Hesse C."/>
            <person name="Hori C."/>
            <person name="Igarashi K."/>
            <person name="Jurgens J.A."/>
            <person name="Kallen N."/>
            <person name="Kersten P."/>
            <person name="Kohler A."/>
            <person name="Kuees U."/>
            <person name="Kumar T.K.A."/>
            <person name="Kuo A."/>
            <person name="LaButti K."/>
            <person name="Larrondo L.F."/>
            <person name="Lindquist E."/>
            <person name="Ling A."/>
            <person name="Lombard V."/>
            <person name="Lucas S."/>
            <person name="Lundell T."/>
            <person name="Martin R."/>
            <person name="McLaughlin D.J."/>
            <person name="Morgenstern I."/>
            <person name="Morin E."/>
            <person name="Murat C."/>
            <person name="Nagy L.G."/>
            <person name="Nolan M."/>
            <person name="Ohm R.A."/>
            <person name="Patyshakuliyeva A."/>
            <person name="Rokas A."/>
            <person name="Ruiz-Duenas F.J."/>
            <person name="Sabat G."/>
            <person name="Salamov A."/>
            <person name="Samejima M."/>
            <person name="Schmutz J."/>
            <person name="Slot J.C."/>
            <person name="St John F."/>
            <person name="Stenlid J."/>
            <person name="Sun H."/>
            <person name="Sun S."/>
            <person name="Syed K."/>
            <person name="Tsang A."/>
            <person name="Wiebenga A."/>
            <person name="Young D."/>
            <person name="Pisabarro A."/>
            <person name="Eastwood D.C."/>
            <person name="Martin F."/>
            <person name="Cullen D."/>
            <person name="Grigoriev I.V."/>
            <person name="Hibbett D.S."/>
        </authorList>
    </citation>
    <scope>NUCLEOTIDE SEQUENCE [LARGE SCALE GENOMIC DNA]</scope>
    <source>
        <strain evidence="4 5">DJM-731 SS1</strain>
    </source>
</reference>
<dbReference type="InterPro" id="IPR029052">
    <property type="entry name" value="Metallo-depent_PP-like"/>
</dbReference>
<dbReference type="InterPro" id="IPR004843">
    <property type="entry name" value="Calcineurin-like_PHP"/>
</dbReference>
<organism evidence="4 5">
    <name type="scientific">Dacryopinax primogenitus (strain DJM 731)</name>
    <name type="common">Brown rot fungus</name>
    <dbReference type="NCBI Taxonomy" id="1858805"/>
    <lineage>
        <taxon>Eukaryota</taxon>
        <taxon>Fungi</taxon>
        <taxon>Dikarya</taxon>
        <taxon>Basidiomycota</taxon>
        <taxon>Agaricomycotina</taxon>
        <taxon>Dacrymycetes</taxon>
        <taxon>Dacrymycetales</taxon>
        <taxon>Dacrymycetaceae</taxon>
        <taxon>Dacryopinax</taxon>
    </lineage>
</organism>
<evidence type="ECO:0000259" key="3">
    <source>
        <dbReference type="Pfam" id="PF00149"/>
    </source>
</evidence>
<dbReference type="GO" id="GO:0008081">
    <property type="term" value="F:phosphoric diester hydrolase activity"/>
    <property type="evidence" value="ECO:0007669"/>
    <property type="project" value="TreeGrafter"/>
</dbReference>
<dbReference type="SUPFAM" id="SSF56300">
    <property type="entry name" value="Metallo-dependent phosphatases"/>
    <property type="match status" value="1"/>
</dbReference>
<keyword evidence="2" id="KW-0325">Glycoprotein</keyword>
<evidence type="ECO:0000313" key="4">
    <source>
        <dbReference type="EMBL" id="EJU01822.1"/>
    </source>
</evidence>
<proteinExistence type="predicted"/>
<dbReference type="Pfam" id="PF00149">
    <property type="entry name" value="Metallophos"/>
    <property type="match status" value="1"/>
</dbReference>
<dbReference type="Proteomes" id="UP000030653">
    <property type="component" value="Unassembled WGS sequence"/>
</dbReference>
<dbReference type="PANTHER" id="PTHR10340">
    <property type="entry name" value="SPHINGOMYELIN PHOSPHODIESTERASE"/>
    <property type="match status" value="1"/>
</dbReference>
<dbReference type="PANTHER" id="PTHR10340:SF27">
    <property type="entry name" value="ACL091CP"/>
    <property type="match status" value="1"/>
</dbReference>
<dbReference type="AlphaFoldDB" id="M5G7H7"/>
<keyword evidence="5" id="KW-1185">Reference proteome</keyword>
<gene>
    <name evidence="4" type="ORF">DACRYDRAFT_107555</name>
</gene>
<evidence type="ECO:0000256" key="1">
    <source>
        <dbReference type="ARBA" id="ARBA00022801"/>
    </source>
</evidence>
<dbReference type="GO" id="GO:0005615">
    <property type="term" value="C:extracellular space"/>
    <property type="evidence" value="ECO:0007669"/>
    <property type="project" value="TreeGrafter"/>
</dbReference>
<protein>
    <recommendedName>
        <fullName evidence="3">Calcineurin-like phosphoesterase domain-containing protein</fullName>
    </recommendedName>
</protein>
<dbReference type="STRING" id="1858805.M5G7H7"/>
<name>M5G7H7_DACPD</name>
<dbReference type="GeneID" id="63683561"/>
<dbReference type="Gene3D" id="3.60.21.10">
    <property type="match status" value="1"/>
</dbReference>
<dbReference type="RefSeq" id="XP_040628719.1">
    <property type="nucleotide sequence ID" value="XM_040768499.1"/>
</dbReference>
<evidence type="ECO:0000313" key="5">
    <source>
        <dbReference type="Proteomes" id="UP000030653"/>
    </source>
</evidence>
<dbReference type="EMBL" id="JH795863">
    <property type="protein sequence ID" value="EJU01822.1"/>
    <property type="molecule type" value="Genomic_DNA"/>
</dbReference>
<keyword evidence="1" id="KW-0378">Hydrolase</keyword>
<feature type="domain" description="Calcineurin-like phosphoesterase" evidence="3">
    <location>
        <begin position="247"/>
        <end position="443"/>
    </location>
</feature>
<accession>M5G7H7</accession>